<name>A0ABT6MGI2_9NOCA</name>
<evidence type="ECO:0000313" key="2">
    <source>
        <dbReference type="Proteomes" id="UP001160334"/>
    </source>
</evidence>
<dbReference type="Proteomes" id="UP001160334">
    <property type="component" value="Unassembled WGS sequence"/>
</dbReference>
<gene>
    <name evidence="1" type="ORF">M2280_004143</name>
</gene>
<reference evidence="1 2" key="1">
    <citation type="submission" date="2023-04" db="EMBL/GenBank/DDBJ databases">
        <title>Forest soil microbial communities from Buena Vista Peninsula, Colon Province, Panama.</title>
        <authorList>
            <person name="Bouskill N."/>
        </authorList>
    </citation>
    <scope>NUCLEOTIDE SEQUENCE [LARGE SCALE GENOMIC DNA]</scope>
    <source>
        <strain evidence="1 2">CFH S0262</strain>
    </source>
</reference>
<organism evidence="1 2">
    <name type="scientific">Prescottella agglutinans</name>
    <dbReference type="NCBI Taxonomy" id="1644129"/>
    <lineage>
        <taxon>Bacteria</taxon>
        <taxon>Bacillati</taxon>
        <taxon>Actinomycetota</taxon>
        <taxon>Actinomycetes</taxon>
        <taxon>Mycobacteriales</taxon>
        <taxon>Nocardiaceae</taxon>
        <taxon>Prescottella</taxon>
    </lineage>
</organism>
<evidence type="ECO:0000313" key="1">
    <source>
        <dbReference type="EMBL" id="MDH6282906.1"/>
    </source>
</evidence>
<dbReference type="RefSeq" id="WP_280762187.1">
    <property type="nucleotide sequence ID" value="NZ_JARXVC010000011.1"/>
</dbReference>
<dbReference type="EMBL" id="JARXVC010000011">
    <property type="protein sequence ID" value="MDH6282906.1"/>
    <property type="molecule type" value="Genomic_DNA"/>
</dbReference>
<comment type="caution">
    <text evidence="1">The sequence shown here is derived from an EMBL/GenBank/DDBJ whole genome shotgun (WGS) entry which is preliminary data.</text>
</comment>
<sequence>MNDKEALDKIAKAVALDEDGMWTDQDGILESIGNIVQSTGRTVEGWE</sequence>
<proteinExistence type="predicted"/>
<protein>
    <submittedName>
        <fullName evidence="1">Uncharacterized protein</fullName>
    </submittedName>
</protein>
<keyword evidence="2" id="KW-1185">Reference proteome</keyword>
<accession>A0ABT6MGI2</accession>